<keyword evidence="2" id="KW-0723">Serine/threonine-protein kinase</keyword>
<evidence type="ECO:0000256" key="5">
    <source>
        <dbReference type="ARBA" id="ARBA00022989"/>
    </source>
</evidence>
<organism evidence="8 9">
    <name type="scientific">Actinidia rufa</name>
    <dbReference type="NCBI Taxonomy" id="165716"/>
    <lineage>
        <taxon>Eukaryota</taxon>
        <taxon>Viridiplantae</taxon>
        <taxon>Streptophyta</taxon>
        <taxon>Embryophyta</taxon>
        <taxon>Tracheophyta</taxon>
        <taxon>Spermatophyta</taxon>
        <taxon>Magnoliopsida</taxon>
        <taxon>eudicotyledons</taxon>
        <taxon>Gunneridae</taxon>
        <taxon>Pentapetalae</taxon>
        <taxon>asterids</taxon>
        <taxon>Ericales</taxon>
        <taxon>Actinidiaceae</taxon>
        <taxon>Actinidia</taxon>
    </lineage>
</organism>
<dbReference type="Gene3D" id="1.10.510.10">
    <property type="entry name" value="Transferase(Phosphotransferase) domain 1"/>
    <property type="match status" value="1"/>
</dbReference>
<keyword evidence="3" id="KW-0812">Transmembrane</keyword>
<dbReference type="GO" id="GO:0004674">
    <property type="term" value="F:protein serine/threonine kinase activity"/>
    <property type="evidence" value="ECO:0007669"/>
    <property type="project" value="UniProtKB-KW"/>
</dbReference>
<evidence type="ECO:0000256" key="2">
    <source>
        <dbReference type="ARBA" id="ARBA00022527"/>
    </source>
</evidence>
<name>A0A7J0GYZ8_9ERIC</name>
<accession>A0A7J0GYZ8</accession>
<dbReference type="EMBL" id="BJWL01000025">
    <property type="protein sequence ID" value="GFZ16057.1"/>
    <property type="molecule type" value="Genomic_DNA"/>
</dbReference>
<evidence type="ECO:0000256" key="3">
    <source>
        <dbReference type="ARBA" id="ARBA00022692"/>
    </source>
</evidence>
<dbReference type="AlphaFoldDB" id="A0A7J0GYZ8"/>
<dbReference type="PANTHER" id="PTHR27009">
    <property type="entry name" value="RUST RESISTANCE KINASE LR10-RELATED"/>
    <property type="match status" value="1"/>
</dbReference>
<dbReference type="OrthoDB" id="4062651at2759"/>
<evidence type="ECO:0000313" key="9">
    <source>
        <dbReference type="Proteomes" id="UP000585474"/>
    </source>
</evidence>
<keyword evidence="4" id="KW-0732">Signal</keyword>
<keyword evidence="7" id="KW-0325">Glycoprotein</keyword>
<reference evidence="8 9" key="1">
    <citation type="submission" date="2019-07" db="EMBL/GenBank/DDBJ databases">
        <title>De Novo Assembly of kiwifruit Actinidia rufa.</title>
        <authorList>
            <person name="Sugita-Konishi S."/>
            <person name="Sato K."/>
            <person name="Mori E."/>
            <person name="Abe Y."/>
            <person name="Kisaki G."/>
            <person name="Hamano K."/>
            <person name="Suezawa K."/>
            <person name="Otani M."/>
            <person name="Fukuda T."/>
            <person name="Manabe T."/>
            <person name="Gomi K."/>
            <person name="Tabuchi M."/>
            <person name="Akimitsu K."/>
            <person name="Kataoka I."/>
        </authorList>
    </citation>
    <scope>NUCLEOTIDE SEQUENCE [LARGE SCALE GENOMIC DNA]</scope>
    <source>
        <strain evidence="9">cv. Fuchu</strain>
    </source>
</reference>
<keyword evidence="5" id="KW-1133">Transmembrane helix</keyword>
<evidence type="ECO:0000313" key="8">
    <source>
        <dbReference type="EMBL" id="GFZ16057.1"/>
    </source>
</evidence>
<comment type="caution">
    <text evidence="8">The sequence shown here is derived from an EMBL/GenBank/DDBJ whole genome shotgun (WGS) entry which is preliminary data.</text>
</comment>
<dbReference type="InterPro" id="IPR045874">
    <property type="entry name" value="LRK10/LRL21-25-like"/>
</dbReference>
<keyword evidence="6" id="KW-0472">Membrane</keyword>
<dbReference type="Proteomes" id="UP000585474">
    <property type="component" value="Unassembled WGS sequence"/>
</dbReference>
<sequence length="121" mass="13535">MMVLEMVGGRKNSDAEAERTSEIYFSHWIYKRPELDEELGLHGILNDEANESGRKVVIVGLWCIQTDPSHRPSMSLVLEGSLESLHIPKPYLSFLSRSPAAYSSATHALTLWQSISTAKGY</sequence>
<proteinExistence type="predicted"/>
<evidence type="ECO:0000256" key="7">
    <source>
        <dbReference type="ARBA" id="ARBA00023180"/>
    </source>
</evidence>
<evidence type="ECO:0000256" key="6">
    <source>
        <dbReference type="ARBA" id="ARBA00023136"/>
    </source>
</evidence>
<keyword evidence="9" id="KW-1185">Reference proteome</keyword>
<keyword evidence="2" id="KW-0808">Transferase</keyword>
<evidence type="ECO:0000256" key="4">
    <source>
        <dbReference type="ARBA" id="ARBA00022729"/>
    </source>
</evidence>
<comment type="subcellular location">
    <subcellularLocation>
        <location evidence="1">Membrane</location>
        <topology evidence="1">Single-pass type I membrane protein</topology>
    </subcellularLocation>
</comment>
<protein>
    <submittedName>
        <fullName evidence="8">Suppressor of npr1-1 constitutive 4</fullName>
    </submittedName>
</protein>
<evidence type="ECO:0000256" key="1">
    <source>
        <dbReference type="ARBA" id="ARBA00004479"/>
    </source>
</evidence>
<keyword evidence="2" id="KW-0418">Kinase</keyword>
<gene>
    <name evidence="8" type="ORF">Acr_25g0004660</name>
</gene>
<dbReference type="GO" id="GO:0016020">
    <property type="term" value="C:membrane"/>
    <property type="evidence" value="ECO:0007669"/>
    <property type="project" value="UniProtKB-SubCell"/>
</dbReference>